<dbReference type="RefSeq" id="XP_024350246.1">
    <property type="nucleotide sequence ID" value="XM_024495291.1"/>
</dbReference>
<name>W6UCP5_ECHGR</name>
<organism evidence="1 2">
    <name type="scientific">Echinococcus granulosus</name>
    <name type="common">Hydatid tapeworm</name>
    <dbReference type="NCBI Taxonomy" id="6210"/>
    <lineage>
        <taxon>Eukaryota</taxon>
        <taxon>Metazoa</taxon>
        <taxon>Spiralia</taxon>
        <taxon>Lophotrochozoa</taxon>
        <taxon>Platyhelminthes</taxon>
        <taxon>Cestoda</taxon>
        <taxon>Eucestoda</taxon>
        <taxon>Cyclophyllidea</taxon>
        <taxon>Taeniidae</taxon>
        <taxon>Echinococcus</taxon>
        <taxon>Echinococcus granulosus group</taxon>
    </lineage>
</organism>
<proteinExistence type="predicted"/>
<dbReference type="EMBL" id="APAU02000050">
    <property type="protein sequence ID" value="EUB59050.1"/>
    <property type="molecule type" value="Genomic_DNA"/>
</dbReference>
<dbReference type="AlphaFoldDB" id="W6UCP5"/>
<sequence>MINNGLARYDHRRRKVENTMPWLNSFSPQDKSKFSILNHTQACGYFYISIGFISCITNNFCYCLLTKSTFTNLIFLENCYSNKCVLCKCSKNYCLIVSRLLFNHLLIISDLLPNSLKFAFSNSLLLICRC</sequence>
<dbReference type="CTD" id="36341757"/>
<accession>W6UCP5</accession>
<protein>
    <submittedName>
        <fullName evidence="1">Uncharacterized protein</fullName>
    </submittedName>
</protein>
<dbReference type="Proteomes" id="UP000019149">
    <property type="component" value="Unassembled WGS sequence"/>
</dbReference>
<dbReference type="KEGG" id="egl:EGR_06042"/>
<dbReference type="GeneID" id="36341757"/>
<reference evidence="1 2" key="1">
    <citation type="journal article" date="2013" name="Nat. Genet.">
        <title>The genome of the hydatid tapeworm Echinococcus granulosus.</title>
        <authorList>
            <person name="Zheng H."/>
            <person name="Zhang W."/>
            <person name="Zhang L."/>
            <person name="Zhang Z."/>
            <person name="Li J."/>
            <person name="Lu G."/>
            <person name="Zhu Y."/>
            <person name="Wang Y."/>
            <person name="Huang Y."/>
            <person name="Liu J."/>
            <person name="Kang H."/>
            <person name="Chen J."/>
            <person name="Wang L."/>
            <person name="Chen A."/>
            <person name="Yu S."/>
            <person name="Gao Z."/>
            <person name="Jin L."/>
            <person name="Gu W."/>
            <person name="Wang Z."/>
            <person name="Zhao L."/>
            <person name="Shi B."/>
            <person name="Wen H."/>
            <person name="Lin R."/>
            <person name="Jones M.K."/>
            <person name="Brejova B."/>
            <person name="Vinar T."/>
            <person name="Zhao G."/>
            <person name="McManus D.P."/>
            <person name="Chen Z."/>
            <person name="Zhou Y."/>
            <person name="Wang S."/>
        </authorList>
    </citation>
    <scope>NUCLEOTIDE SEQUENCE [LARGE SCALE GENOMIC DNA]</scope>
</reference>
<evidence type="ECO:0000313" key="2">
    <source>
        <dbReference type="Proteomes" id="UP000019149"/>
    </source>
</evidence>
<comment type="caution">
    <text evidence="1">The sequence shown here is derived from an EMBL/GenBank/DDBJ whole genome shotgun (WGS) entry which is preliminary data.</text>
</comment>
<evidence type="ECO:0000313" key="1">
    <source>
        <dbReference type="EMBL" id="EUB59050.1"/>
    </source>
</evidence>
<gene>
    <name evidence="1" type="ORF">EGR_06042</name>
</gene>
<keyword evidence="2" id="KW-1185">Reference proteome</keyword>